<feature type="compositionally biased region" description="Gly residues" evidence="1">
    <location>
        <begin position="70"/>
        <end position="84"/>
    </location>
</feature>
<dbReference type="Proteomes" id="UP000298652">
    <property type="component" value="Chromosome 4"/>
</dbReference>
<evidence type="ECO:0000313" key="3">
    <source>
        <dbReference type="Proteomes" id="UP000298652"/>
    </source>
</evidence>
<feature type="compositionally biased region" description="Low complexity" evidence="1">
    <location>
        <begin position="133"/>
        <end position="155"/>
    </location>
</feature>
<feature type="compositionally biased region" description="Gly residues" evidence="1">
    <location>
        <begin position="44"/>
        <end position="57"/>
    </location>
</feature>
<dbReference type="EMBL" id="CM016555">
    <property type="protein sequence ID" value="TKW21033.1"/>
    <property type="molecule type" value="Genomic_DNA"/>
</dbReference>
<sequence length="309" mass="32275">MKERKSHSEPKGNTFEQNRRPAEIFGGGPLRPSVGRCGRRRGTAAGGGGGAAAGGGARRPTSGLRRWGTAVGGGLRQQGFGGGTRRPASGLRRRGTGGRALRPVAGFGGGAQRPAAGRVQTRREAERGGRAGLGRLAAGLSRPAAGPDGGSPAAGRGYGGGAARVGATRAASAGAGRKWLRSRSPTIPAERSQKREEKHKKRAPHDFVAFVGLKSPSCLWAHAGSEDGVGTGIGRSEDTIGGGACAGRAAAAAWMCGGRRWRERGVEDGQRRRALGHRVGRSWRVPEQRHEATGEWIRKREEGKEREKE</sequence>
<reference evidence="2" key="1">
    <citation type="submission" date="2019-03" db="EMBL/GenBank/DDBJ databases">
        <title>WGS assembly of Setaria viridis.</title>
        <authorList>
            <person name="Huang P."/>
            <person name="Jenkins J."/>
            <person name="Grimwood J."/>
            <person name="Barry K."/>
            <person name="Healey A."/>
            <person name="Mamidi S."/>
            <person name="Sreedasyam A."/>
            <person name="Shu S."/>
            <person name="Feldman M."/>
            <person name="Wu J."/>
            <person name="Yu Y."/>
            <person name="Chen C."/>
            <person name="Johnson J."/>
            <person name="Rokhsar D."/>
            <person name="Baxter I."/>
            <person name="Schmutz J."/>
            <person name="Brutnell T."/>
            <person name="Kellogg E."/>
        </authorList>
    </citation>
    <scope>NUCLEOTIDE SEQUENCE [LARGE SCALE GENOMIC DNA]</scope>
</reference>
<proteinExistence type="predicted"/>
<feature type="region of interest" description="Disordered" evidence="1">
    <location>
        <begin position="286"/>
        <end position="309"/>
    </location>
</feature>
<dbReference type="AlphaFoldDB" id="A0A4U6V1C6"/>
<protein>
    <submittedName>
        <fullName evidence="2">Uncharacterized protein</fullName>
    </submittedName>
</protein>
<evidence type="ECO:0000256" key="1">
    <source>
        <dbReference type="SAM" id="MobiDB-lite"/>
    </source>
</evidence>
<feature type="compositionally biased region" description="Basic and acidic residues" evidence="1">
    <location>
        <begin position="1"/>
        <end position="10"/>
    </location>
</feature>
<dbReference type="Gramene" id="TKW21033">
    <property type="protein sequence ID" value="TKW21033"/>
    <property type="gene ID" value="SEVIR_4G188400v2"/>
</dbReference>
<feature type="compositionally biased region" description="Low complexity" evidence="1">
    <location>
        <begin position="164"/>
        <end position="177"/>
    </location>
</feature>
<accession>A0A4U6V1C6</accession>
<feature type="region of interest" description="Disordered" evidence="1">
    <location>
        <begin position="1"/>
        <end position="202"/>
    </location>
</feature>
<organism evidence="2 3">
    <name type="scientific">Setaria viridis</name>
    <name type="common">Green bristlegrass</name>
    <name type="synonym">Setaria italica subsp. viridis</name>
    <dbReference type="NCBI Taxonomy" id="4556"/>
    <lineage>
        <taxon>Eukaryota</taxon>
        <taxon>Viridiplantae</taxon>
        <taxon>Streptophyta</taxon>
        <taxon>Embryophyta</taxon>
        <taxon>Tracheophyta</taxon>
        <taxon>Spermatophyta</taxon>
        <taxon>Magnoliopsida</taxon>
        <taxon>Liliopsida</taxon>
        <taxon>Poales</taxon>
        <taxon>Poaceae</taxon>
        <taxon>PACMAD clade</taxon>
        <taxon>Panicoideae</taxon>
        <taxon>Panicodae</taxon>
        <taxon>Paniceae</taxon>
        <taxon>Cenchrinae</taxon>
        <taxon>Setaria</taxon>
    </lineage>
</organism>
<keyword evidence="3" id="KW-1185">Reference proteome</keyword>
<evidence type="ECO:0000313" key="2">
    <source>
        <dbReference type="EMBL" id="TKW21033.1"/>
    </source>
</evidence>
<gene>
    <name evidence="2" type="ORF">SEVIR_4G188400v2</name>
</gene>
<name>A0A4U6V1C6_SETVI</name>